<feature type="region of interest" description="Disordered" evidence="1">
    <location>
        <begin position="56"/>
        <end position="90"/>
    </location>
</feature>
<dbReference type="InterPro" id="IPR001138">
    <property type="entry name" value="Zn2Cys6_DnaBD"/>
</dbReference>
<dbReference type="Proteomes" id="UP000759537">
    <property type="component" value="Unassembled WGS sequence"/>
</dbReference>
<feature type="region of interest" description="Disordered" evidence="1">
    <location>
        <begin position="372"/>
        <end position="413"/>
    </location>
</feature>
<feature type="region of interest" description="Disordered" evidence="1">
    <location>
        <begin position="1"/>
        <end position="43"/>
    </location>
</feature>
<evidence type="ECO:0000313" key="4">
    <source>
        <dbReference type="Proteomes" id="UP000759537"/>
    </source>
</evidence>
<dbReference type="EMBL" id="WHVB01000003">
    <property type="protein sequence ID" value="KAF8485369.1"/>
    <property type="molecule type" value="Genomic_DNA"/>
</dbReference>
<feature type="compositionally biased region" description="Acidic residues" evidence="1">
    <location>
        <begin position="383"/>
        <end position="399"/>
    </location>
</feature>
<feature type="domain" description="Zn(2)-C6 fungal-type" evidence="2">
    <location>
        <begin position="331"/>
        <end position="366"/>
    </location>
</feature>
<gene>
    <name evidence="3" type="ORF">DFH94DRAFT_720334</name>
</gene>
<evidence type="ECO:0000256" key="1">
    <source>
        <dbReference type="SAM" id="MobiDB-lite"/>
    </source>
</evidence>
<reference evidence="3" key="2">
    <citation type="journal article" date="2020" name="Nat. Commun.">
        <title>Large-scale genome sequencing of mycorrhizal fungi provides insights into the early evolution of symbiotic traits.</title>
        <authorList>
            <person name="Miyauchi S."/>
            <person name="Kiss E."/>
            <person name="Kuo A."/>
            <person name="Drula E."/>
            <person name="Kohler A."/>
            <person name="Sanchez-Garcia M."/>
            <person name="Morin E."/>
            <person name="Andreopoulos B."/>
            <person name="Barry K.W."/>
            <person name="Bonito G."/>
            <person name="Buee M."/>
            <person name="Carver A."/>
            <person name="Chen C."/>
            <person name="Cichocki N."/>
            <person name="Clum A."/>
            <person name="Culley D."/>
            <person name="Crous P.W."/>
            <person name="Fauchery L."/>
            <person name="Girlanda M."/>
            <person name="Hayes R.D."/>
            <person name="Keri Z."/>
            <person name="LaButti K."/>
            <person name="Lipzen A."/>
            <person name="Lombard V."/>
            <person name="Magnuson J."/>
            <person name="Maillard F."/>
            <person name="Murat C."/>
            <person name="Nolan M."/>
            <person name="Ohm R.A."/>
            <person name="Pangilinan J."/>
            <person name="Pereira M.F."/>
            <person name="Perotto S."/>
            <person name="Peter M."/>
            <person name="Pfister S."/>
            <person name="Riley R."/>
            <person name="Sitrit Y."/>
            <person name="Stielow J.B."/>
            <person name="Szollosi G."/>
            <person name="Zifcakova L."/>
            <person name="Stursova M."/>
            <person name="Spatafora J.W."/>
            <person name="Tedersoo L."/>
            <person name="Vaario L.M."/>
            <person name="Yamada A."/>
            <person name="Yan M."/>
            <person name="Wang P."/>
            <person name="Xu J."/>
            <person name="Bruns T."/>
            <person name="Baldrian P."/>
            <person name="Vilgalys R."/>
            <person name="Dunand C."/>
            <person name="Henrissat B."/>
            <person name="Grigoriev I.V."/>
            <person name="Hibbett D."/>
            <person name="Nagy L.G."/>
            <person name="Martin F.M."/>
        </authorList>
    </citation>
    <scope>NUCLEOTIDE SEQUENCE</scope>
    <source>
        <strain evidence="3">Prilba</strain>
    </source>
</reference>
<comment type="caution">
    <text evidence="3">The sequence shown here is derived from an EMBL/GenBank/DDBJ whole genome shotgun (WGS) entry which is preliminary data.</text>
</comment>
<protein>
    <recommendedName>
        <fullName evidence="2">Zn(2)-C6 fungal-type domain-containing protein</fullName>
    </recommendedName>
</protein>
<dbReference type="SMART" id="SM00066">
    <property type="entry name" value="GAL4"/>
    <property type="match status" value="1"/>
</dbReference>
<dbReference type="GO" id="GO:0000981">
    <property type="term" value="F:DNA-binding transcription factor activity, RNA polymerase II-specific"/>
    <property type="evidence" value="ECO:0007669"/>
    <property type="project" value="InterPro"/>
</dbReference>
<organism evidence="3 4">
    <name type="scientific">Russula ochroleuca</name>
    <dbReference type="NCBI Taxonomy" id="152965"/>
    <lineage>
        <taxon>Eukaryota</taxon>
        <taxon>Fungi</taxon>
        <taxon>Dikarya</taxon>
        <taxon>Basidiomycota</taxon>
        <taxon>Agaricomycotina</taxon>
        <taxon>Agaricomycetes</taxon>
        <taxon>Russulales</taxon>
        <taxon>Russulaceae</taxon>
        <taxon>Russula</taxon>
    </lineage>
</organism>
<feature type="compositionally biased region" description="Polar residues" evidence="1">
    <location>
        <begin position="58"/>
        <end position="72"/>
    </location>
</feature>
<dbReference type="AlphaFoldDB" id="A0A9P5TCQ6"/>
<feature type="region of interest" description="Disordered" evidence="1">
    <location>
        <begin position="271"/>
        <end position="307"/>
    </location>
</feature>
<accession>A0A9P5TCQ6</accession>
<evidence type="ECO:0000313" key="3">
    <source>
        <dbReference type="EMBL" id="KAF8485369.1"/>
    </source>
</evidence>
<keyword evidence="4" id="KW-1185">Reference proteome</keyword>
<dbReference type="SUPFAM" id="SSF57701">
    <property type="entry name" value="Zn2/Cys6 DNA-binding domain"/>
    <property type="match status" value="1"/>
</dbReference>
<name>A0A9P5TCQ6_9AGAM</name>
<dbReference type="CDD" id="cd00067">
    <property type="entry name" value="GAL4"/>
    <property type="match status" value="1"/>
</dbReference>
<evidence type="ECO:0000259" key="2">
    <source>
        <dbReference type="PROSITE" id="PS50048"/>
    </source>
</evidence>
<reference evidence="3" key="1">
    <citation type="submission" date="2019-10" db="EMBL/GenBank/DDBJ databases">
        <authorList>
            <consortium name="DOE Joint Genome Institute"/>
            <person name="Kuo A."/>
            <person name="Miyauchi S."/>
            <person name="Kiss E."/>
            <person name="Drula E."/>
            <person name="Kohler A."/>
            <person name="Sanchez-Garcia M."/>
            <person name="Andreopoulos B."/>
            <person name="Barry K.W."/>
            <person name="Bonito G."/>
            <person name="Buee M."/>
            <person name="Carver A."/>
            <person name="Chen C."/>
            <person name="Cichocki N."/>
            <person name="Clum A."/>
            <person name="Culley D."/>
            <person name="Crous P.W."/>
            <person name="Fauchery L."/>
            <person name="Girlanda M."/>
            <person name="Hayes R."/>
            <person name="Keri Z."/>
            <person name="LaButti K."/>
            <person name="Lipzen A."/>
            <person name="Lombard V."/>
            <person name="Magnuson J."/>
            <person name="Maillard F."/>
            <person name="Morin E."/>
            <person name="Murat C."/>
            <person name="Nolan M."/>
            <person name="Ohm R."/>
            <person name="Pangilinan J."/>
            <person name="Pereira M."/>
            <person name="Perotto S."/>
            <person name="Peter M."/>
            <person name="Riley R."/>
            <person name="Sitrit Y."/>
            <person name="Stielow B."/>
            <person name="Szollosi G."/>
            <person name="Zifcakova L."/>
            <person name="Stursova M."/>
            <person name="Spatafora J.W."/>
            <person name="Tedersoo L."/>
            <person name="Vaario L.-M."/>
            <person name="Yamada A."/>
            <person name="Yan M."/>
            <person name="Wang P."/>
            <person name="Xu J."/>
            <person name="Bruns T."/>
            <person name="Baldrian P."/>
            <person name="Vilgalys R."/>
            <person name="Henrissat B."/>
            <person name="Grigoriev I.V."/>
            <person name="Hibbett D."/>
            <person name="Nagy L.G."/>
            <person name="Martin F.M."/>
        </authorList>
    </citation>
    <scope>NUCLEOTIDE SEQUENCE</scope>
    <source>
        <strain evidence="3">Prilba</strain>
    </source>
</reference>
<sequence length="413" mass="45079">MSIHSSYYPEPHVYEREQKTAPPHDQFAAQHPYPSPYIQGVSRMTIPSNHPEMLVQARRSSTSRYGNYNAPSVINPDRSLSFDEPPPPYPNNSLPVSSLSDVFSHSALLHTDRFTSAGPITQSPLTPVPLRHSSLYQVLKQESPASPTQGTLQSGESSIAHALELQEPQARRVHPSCTPILGNARLRGSTIGASELALSAGLTLATSAQANPPVSSVTPPCESVPAQDGSVVTPLQAHTLVPSLTEDTTQDYDTFPRLRKSSRLIQLQPALPGSAKEDQSAVSSPLSPVPSRPSSSMGAPASPSLDSSTLESAFALPLSGRKRPVLRAKLACLFCRRRKIQCRPLPGDNLGNTCQQCAKRCRECEYPEMTWRGRTTKKRSRDDFDESDDDEDGEYEEEPPPPPPPRSKSRRHA</sequence>
<dbReference type="GO" id="GO:0008270">
    <property type="term" value="F:zinc ion binding"/>
    <property type="evidence" value="ECO:0007669"/>
    <property type="project" value="InterPro"/>
</dbReference>
<dbReference type="InterPro" id="IPR036864">
    <property type="entry name" value="Zn2-C6_fun-type_DNA-bd_sf"/>
</dbReference>
<dbReference type="PROSITE" id="PS00463">
    <property type="entry name" value="ZN2_CY6_FUNGAL_1"/>
    <property type="match status" value="1"/>
</dbReference>
<feature type="compositionally biased region" description="Low complexity" evidence="1">
    <location>
        <begin position="292"/>
        <end position="304"/>
    </location>
</feature>
<dbReference type="PROSITE" id="PS50048">
    <property type="entry name" value="ZN2_CY6_FUNGAL_2"/>
    <property type="match status" value="1"/>
</dbReference>
<proteinExistence type="predicted"/>
<dbReference type="OrthoDB" id="39175at2759"/>
<dbReference type="Gene3D" id="4.10.240.10">
    <property type="entry name" value="Zn(2)-C6 fungal-type DNA-binding domain"/>
    <property type="match status" value="1"/>
</dbReference>